<keyword evidence="2" id="KW-1185">Reference proteome</keyword>
<accession>A0A8B8A537</accession>
<dbReference type="KEGG" id="aplc:110990382"/>
<dbReference type="AlphaFoldDB" id="A0A8B8A537"/>
<sequence>MNTLVTFTILLSCFAGLNALTCQLCSILNSDCSDPSMGSYSGNYSVACGSNDNACSKIVVKLDGKVTTTTRSCSSSCDEKCVSALTLETCQYCCTTDDCNGASTLTFSLVTALAAVVFGALAAHGV</sequence>
<proteinExistence type="predicted"/>
<dbReference type="OrthoDB" id="8835233at2759"/>
<evidence type="ECO:0000313" key="3">
    <source>
        <dbReference type="RefSeq" id="XP_022111051.1"/>
    </source>
</evidence>
<keyword evidence="1" id="KW-0732">Signal</keyword>
<organism evidence="2 3">
    <name type="scientific">Acanthaster planci</name>
    <name type="common">Crown-of-thorns starfish</name>
    <dbReference type="NCBI Taxonomy" id="133434"/>
    <lineage>
        <taxon>Eukaryota</taxon>
        <taxon>Metazoa</taxon>
        <taxon>Echinodermata</taxon>
        <taxon>Eleutherozoa</taxon>
        <taxon>Asterozoa</taxon>
        <taxon>Asteroidea</taxon>
        <taxon>Valvatacea</taxon>
        <taxon>Valvatida</taxon>
        <taxon>Acanthasteridae</taxon>
        <taxon>Acanthaster</taxon>
    </lineage>
</organism>
<gene>
    <name evidence="3" type="primary">LOC110990382</name>
</gene>
<name>A0A8B8A537_ACAPL</name>
<dbReference type="GeneID" id="110990382"/>
<evidence type="ECO:0000313" key="2">
    <source>
        <dbReference type="Proteomes" id="UP000694845"/>
    </source>
</evidence>
<dbReference type="Proteomes" id="UP000694845">
    <property type="component" value="Unplaced"/>
</dbReference>
<dbReference type="InterPro" id="IPR045860">
    <property type="entry name" value="Snake_toxin-like_sf"/>
</dbReference>
<feature type="chain" id="PRO_5034168406" evidence="1">
    <location>
        <begin position="20"/>
        <end position="126"/>
    </location>
</feature>
<dbReference type="OMA" id="CASGYDM"/>
<protein>
    <submittedName>
        <fullName evidence="3">Uncharacterized protein LOC110990382</fullName>
    </submittedName>
</protein>
<feature type="signal peptide" evidence="1">
    <location>
        <begin position="1"/>
        <end position="19"/>
    </location>
</feature>
<dbReference type="SUPFAM" id="SSF57302">
    <property type="entry name" value="Snake toxin-like"/>
    <property type="match status" value="1"/>
</dbReference>
<evidence type="ECO:0000256" key="1">
    <source>
        <dbReference type="SAM" id="SignalP"/>
    </source>
</evidence>
<dbReference type="RefSeq" id="XP_022111051.1">
    <property type="nucleotide sequence ID" value="XM_022255359.1"/>
</dbReference>
<reference evidence="3" key="1">
    <citation type="submission" date="2025-08" db="UniProtKB">
        <authorList>
            <consortium name="RefSeq"/>
        </authorList>
    </citation>
    <scope>IDENTIFICATION</scope>
</reference>